<evidence type="ECO:0000256" key="2">
    <source>
        <dbReference type="ARBA" id="ARBA00021549"/>
    </source>
</evidence>
<dbReference type="InterPro" id="IPR012902">
    <property type="entry name" value="N_methyl_site"/>
</dbReference>
<evidence type="ECO:0000256" key="6">
    <source>
        <dbReference type="ARBA" id="ARBA00022692"/>
    </source>
</evidence>
<gene>
    <name evidence="12" type="ORF">GPA24_03675</name>
</gene>
<keyword evidence="4" id="KW-0488">Methylation</keyword>
<evidence type="ECO:0000313" key="12">
    <source>
        <dbReference type="EMBL" id="NMG14652.1"/>
    </source>
</evidence>
<dbReference type="Proteomes" id="UP000633943">
    <property type="component" value="Unassembled WGS sequence"/>
</dbReference>
<evidence type="ECO:0000256" key="5">
    <source>
        <dbReference type="ARBA" id="ARBA00022519"/>
    </source>
</evidence>
<keyword evidence="8" id="KW-0472">Membrane</keyword>
<evidence type="ECO:0000313" key="13">
    <source>
        <dbReference type="Proteomes" id="UP000633943"/>
    </source>
</evidence>
<dbReference type="Pfam" id="PF07963">
    <property type="entry name" value="N_methyl"/>
    <property type="match status" value="1"/>
</dbReference>
<keyword evidence="7" id="KW-1133">Transmembrane helix</keyword>
<dbReference type="InterPro" id="IPR045584">
    <property type="entry name" value="Pilin-like"/>
</dbReference>
<evidence type="ECO:0000259" key="11">
    <source>
        <dbReference type="Pfam" id="PF12019"/>
    </source>
</evidence>
<dbReference type="NCBIfam" id="TIGR02532">
    <property type="entry name" value="IV_pilin_GFxxxE"/>
    <property type="match status" value="1"/>
</dbReference>
<dbReference type="Pfam" id="PF12019">
    <property type="entry name" value="GspH"/>
    <property type="match status" value="1"/>
</dbReference>
<dbReference type="SUPFAM" id="SSF54523">
    <property type="entry name" value="Pili subunits"/>
    <property type="match status" value="1"/>
</dbReference>
<sequence>MPRKRTSGFSLIELLVTLAVIGILLGAGQPLMAMMLESRRVSGAAEAVQSALHFARSEGIKQMVPMVVTYSMNNTGAWRVGIRDRTTCDTAIADPEDETACSIPQADERVLKVFEAAEFPGVIARATRGSTRFNPVRGTALGTNATVTLRSTGGKEVRVIVSNIGRVRSCSPSGDGKVLGYPTCR</sequence>
<accession>A0ABX1NRX6</accession>
<comment type="caution">
    <text evidence="12">The sequence shown here is derived from an EMBL/GenBank/DDBJ whole genome shotgun (WGS) entry which is preliminary data.</text>
</comment>
<evidence type="ECO:0000256" key="1">
    <source>
        <dbReference type="ARBA" id="ARBA00004377"/>
    </source>
</evidence>
<keyword evidence="3" id="KW-1003">Cell membrane</keyword>
<dbReference type="EMBL" id="WTVP01000006">
    <property type="protein sequence ID" value="NMG14652.1"/>
    <property type="molecule type" value="Genomic_DNA"/>
</dbReference>
<comment type="subcellular location">
    <subcellularLocation>
        <location evidence="1">Cell inner membrane</location>
        <topology evidence="1">Single-pass membrane protein</topology>
    </subcellularLocation>
</comment>
<dbReference type="Gene3D" id="3.55.40.10">
    <property type="entry name" value="minor pseudopilin epsh domain"/>
    <property type="match status" value="1"/>
</dbReference>
<evidence type="ECO:0000256" key="7">
    <source>
        <dbReference type="ARBA" id="ARBA00022989"/>
    </source>
</evidence>
<evidence type="ECO:0000256" key="9">
    <source>
        <dbReference type="ARBA" id="ARBA00025772"/>
    </source>
</evidence>
<evidence type="ECO:0000256" key="10">
    <source>
        <dbReference type="ARBA" id="ARBA00030775"/>
    </source>
</evidence>
<keyword evidence="6" id="KW-0812">Transmembrane</keyword>
<reference evidence="12 13" key="1">
    <citation type="submission" date="2019-12" db="EMBL/GenBank/DDBJ databases">
        <title>Comparative genomics gives insights into the taxonomy of the Azoarcus-Aromatoleum group and reveals separate origins of nif in the plant-associated Azoarcus and non-plant-associated Aromatoleum sub-groups.</title>
        <authorList>
            <person name="Lafos M."/>
            <person name="Maluk M."/>
            <person name="Batista M."/>
            <person name="Junghare M."/>
            <person name="Carmona M."/>
            <person name="Faoro H."/>
            <person name="Cruz L.M."/>
            <person name="Battistoni F."/>
            <person name="De Souza E."/>
            <person name="Pedrosa F."/>
            <person name="Chen W.-M."/>
            <person name="Poole P.S."/>
            <person name="Dixon R.A."/>
            <person name="James E.K."/>
        </authorList>
    </citation>
    <scope>NUCLEOTIDE SEQUENCE [LARGE SCALE GENOMIC DNA]</scope>
    <source>
        <strain evidence="12 13">PbN1</strain>
    </source>
</reference>
<evidence type="ECO:0000256" key="4">
    <source>
        <dbReference type="ARBA" id="ARBA00022481"/>
    </source>
</evidence>
<name>A0ABX1NRX6_9RHOO</name>
<organism evidence="12 13">
    <name type="scientific">Aromatoleum bremense</name>
    <dbReference type="NCBI Taxonomy" id="76115"/>
    <lineage>
        <taxon>Bacteria</taxon>
        <taxon>Pseudomonadati</taxon>
        <taxon>Pseudomonadota</taxon>
        <taxon>Betaproteobacteria</taxon>
        <taxon>Rhodocyclales</taxon>
        <taxon>Rhodocyclaceae</taxon>
        <taxon>Aromatoleum</taxon>
    </lineage>
</organism>
<protein>
    <recommendedName>
        <fullName evidence="2">Type II secretion system protein H</fullName>
    </recommendedName>
    <alternativeName>
        <fullName evidence="10">General secretion pathway protein H</fullName>
    </alternativeName>
</protein>
<dbReference type="InterPro" id="IPR022346">
    <property type="entry name" value="T2SS_GspH"/>
</dbReference>
<proteinExistence type="inferred from homology"/>
<comment type="similarity">
    <text evidence="9">Belongs to the GSP H family.</text>
</comment>
<keyword evidence="5" id="KW-0997">Cell inner membrane</keyword>
<keyword evidence="13" id="KW-1185">Reference proteome</keyword>
<feature type="domain" description="General secretion pathway GspH" evidence="11">
    <location>
        <begin position="44"/>
        <end position="165"/>
    </location>
</feature>
<evidence type="ECO:0000256" key="8">
    <source>
        <dbReference type="ARBA" id="ARBA00023136"/>
    </source>
</evidence>
<dbReference type="RefSeq" id="WP_169201478.1">
    <property type="nucleotide sequence ID" value="NZ_CP059467.1"/>
</dbReference>
<evidence type="ECO:0000256" key="3">
    <source>
        <dbReference type="ARBA" id="ARBA00022475"/>
    </source>
</evidence>